<keyword evidence="2" id="KW-0378">Hydrolase</keyword>
<dbReference type="OrthoDB" id="5451596at2"/>
<dbReference type="SUPFAM" id="SSF81296">
    <property type="entry name" value="E set domains"/>
    <property type="match status" value="1"/>
</dbReference>
<dbReference type="RefSeq" id="WP_124027400.1">
    <property type="nucleotide sequence ID" value="NZ_JBHRSN010000015.1"/>
</dbReference>
<dbReference type="InterPro" id="IPR004193">
    <property type="entry name" value="Glyco_hydro_13_N"/>
</dbReference>
<dbReference type="GO" id="GO:0004553">
    <property type="term" value="F:hydrolase activity, hydrolyzing O-glycosyl compounds"/>
    <property type="evidence" value="ECO:0007669"/>
    <property type="project" value="InterPro"/>
</dbReference>
<dbReference type="AlphaFoldDB" id="A0A3N5Y2C8"/>
<feature type="domain" description="Glycoside hydrolase family 13 N-terminal" evidence="1">
    <location>
        <begin position="25"/>
        <end position="87"/>
    </location>
</feature>
<accession>A0A3N5Y2C8</accession>
<proteinExistence type="predicted"/>
<reference evidence="2 3" key="1">
    <citation type="submission" date="2018-11" db="EMBL/GenBank/DDBJ databases">
        <authorList>
            <person name="Ye M.-Q."/>
            <person name="Du Z.-J."/>
        </authorList>
    </citation>
    <scope>NUCLEOTIDE SEQUENCE [LARGE SCALE GENOMIC DNA]</scope>
    <source>
        <strain evidence="2 3">U0105</strain>
    </source>
</reference>
<dbReference type="Gene3D" id="2.60.40.10">
    <property type="entry name" value="Immunoglobulins"/>
    <property type="match status" value="1"/>
</dbReference>
<organism evidence="2 3">
    <name type="scientific">Alteromonas sediminis</name>
    <dbReference type="NCBI Taxonomy" id="2259342"/>
    <lineage>
        <taxon>Bacteria</taxon>
        <taxon>Pseudomonadati</taxon>
        <taxon>Pseudomonadota</taxon>
        <taxon>Gammaproteobacteria</taxon>
        <taxon>Alteromonadales</taxon>
        <taxon>Alteromonadaceae</taxon>
        <taxon>Alteromonas/Salinimonas group</taxon>
        <taxon>Alteromonas</taxon>
    </lineage>
</organism>
<dbReference type="InterPro" id="IPR014756">
    <property type="entry name" value="Ig_E-set"/>
</dbReference>
<evidence type="ECO:0000313" key="3">
    <source>
        <dbReference type="Proteomes" id="UP000275281"/>
    </source>
</evidence>
<dbReference type="InterPro" id="IPR013783">
    <property type="entry name" value="Ig-like_fold"/>
</dbReference>
<gene>
    <name evidence="2" type="ORF">DRW07_08275</name>
</gene>
<comment type="caution">
    <text evidence="2">The sequence shown here is derived from an EMBL/GenBank/DDBJ whole genome shotgun (WGS) entry which is preliminary data.</text>
</comment>
<dbReference type="Proteomes" id="UP000275281">
    <property type="component" value="Unassembled WGS sequence"/>
</dbReference>
<name>A0A3N5Y2C8_9ALTE</name>
<keyword evidence="3" id="KW-1185">Reference proteome</keyword>
<evidence type="ECO:0000313" key="2">
    <source>
        <dbReference type="EMBL" id="RPJ67500.1"/>
    </source>
</evidence>
<dbReference type="CDD" id="cd07184">
    <property type="entry name" value="E_set_Isoamylase_like_N"/>
    <property type="match status" value="1"/>
</dbReference>
<dbReference type="GO" id="GO:0005975">
    <property type="term" value="P:carbohydrate metabolic process"/>
    <property type="evidence" value="ECO:0007669"/>
    <property type="project" value="InterPro"/>
</dbReference>
<protein>
    <submittedName>
        <fullName evidence="2">Glycoside hydrolase</fullName>
    </submittedName>
</protein>
<sequence length="102" mass="11584">MSLKKSYLKSKPVCKVTFRLSSEEAKAANSVKLVGEFNDWDDTVSPMKKLKSGEFTQTVDLEVGKNYQFRYLLNESEWENDWHADAYVPNGMPGEDNSVVSV</sequence>
<evidence type="ECO:0000259" key="1">
    <source>
        <dbReference type="Pfam" id="PF02922"/>
    </source>
</evidence>
<dbReference type="EMBL" id="RPOK01000002">
    <property type="protein sequence ID" value="RPJ67500.1"/>
    <property type="molecule type" value="Genomic_DNA"/>
</dbReference>
<dbReference type="Pfam" id="PF02922">
    <property type="entry name" value="CBM_48"/>
    <property type="match status" value="1"/>
</dbReference>